<dbReference type="Gene3D" id="3.40.1190.20">
    <property type="match status" value="1"/>
</dbReference>
<comment type="similarity">
    <text evidence="7">Belongs to the carbohydrate kinase PfkB family. LacC subfamily.</text>
</comment>
<proteinExistence type="inferred from homology"/>
<dbReference type="PANTHER" id="PTHR46566">
    <property type="entry name" value="1-PHOSPHOFRUCTOKINASE-RELATED"/>
    <property type="match status" value="1"/>
</dbReference>
<keyword evidence="3 7" id="KW-0547">Nucleotide-binding</keyword>
<dbReference type="GO" id="GO:0005988">
    <property type="term" value="P:lactose metabolic process"/>
    <property type="evidence" value="ECO:0007669"/>
    <property type="project" value="UniProtKB-KW"/>
</dbReference>
<dbReference type="GO" id="GO:0008662">
    <property type="term" value="F:1-phosphofructokinase activity"/>
    <property type="evidence" value="ECO:0007669"/>
    <property type="project" value="UniProtKB-UniRule"/>
</dbReference>
<dbReference type="GO" id="GO:0044281">
    <property type="term" value="P:small molecule metabolic process"/>
    <property type="evidence" value="ECO:0007669"/>
    <property type="project" value="UniProtKB-ARBA"/>
</dbReference>
<keyword evidence="4 8" id="KW-0418">Kinase</keyword>
<evidence type="ECO:0000313" key="10">
    <source>
        <dbReference type="EMBL" id="SEM96133.1"/>
    </source>
</evidence>
<comment type="catalytic activity">
    <reaction evidence="6 8">
        <text>beta-D-fructose 1-phosphate + ATP = beta-D-fructose 1,6-bisphosphate + ADP + H(+)</text>
        <dbReference type="Rhea" id="RHEA:14213"/>
        <dbReference type="ChEBI" id="CHEBI:15378"/>
        <dbReference type="ChEBI" id="CHEBI:30616"/>
        <dbReference type="ChEBI" id="CHEBI:32966"/>
        <dbReference type="ChEBI" id="CHEBI:138881"/>
        <dbReference type="ChEBI" id="CHEBI:456216"/>
        <dbReference type="EC" id="2.7.1.56"/>
    </reaction>
</comment>
<evidence type="ECO:0000259" key="9">
    <source>
        <dbReference type="Pfam" id="PF00294"/>
    </source>
</evidence>
<evidence type="ECO:0000256" key="4">
    <source>
        <dbReference type="ARBA" id="ARBA00022777"/>
    </source>
</evidence>
<dbReference type="EMBL" id="FOCQ01000004">
    <property type="protein sequence ID" value="SEM96133.1"/>
    <property type="molecule type" value="Genomic_DNA"/>
</dbReference>
<dbReference type="PROSITE" id="PS00583">
    <property type="entry name" value="PFKB_KINASES_1"/>
    <property type="match status" value="1"/>
</dbReference>
<dbReference type="InterPro" id="IPR011611">
    <property type="entry name" value="PfkB_dom"/>
</dbReference>
<dbReference type="PIRSF" id="PIRSF000535">
    <property type="entry name" value="1PFK/6PFK/LacC"/>
    <property type="match status" value="1"/>
</dbReference>
<evidence type="ECO:0000256" key="1">
    <source>
        <dbReference type="ARBA" id="ARBA00005380"/>
    </source>
</evidence>
<dbReference type="EC" id="2.7.1.144" evidence="7"/>
<evidence type="ECO:0000256" key="5">
    <source>
        <dbReference type="ARBA" id="ARBA00022840"/>
    </source>
</evidence>
<name>A0A1H8CLX3_9BACL</name>
<dbReference type="NCBIfam" id="TIGR03828">
    <property type="entry name" value="pfkB"/>
    <property type="match status" value="1"/>
</dbReference>
<evidence type="ECO:0000256" key="3">
    <source>
        <dbReference type="ARBA" id="ARBA00022741"/>
    </source>
</evidence>
<dbReference type="FunFam" id="3.40.1190.20:FF:000001">
    <property type="entry name" value="Phosphofructokinase"/>
    <property type="match status" value="1"/>
</dbReference>
<comment type="pathway">
    <text evidence="7">Carbohydrate metabolism; D-tagatose 6-phosphate degradation; D-glyceraldehyde 3-phosphate and glycerone phosphate from D-tagatose 6-phosphate: step 1/2.</text>
</comment>
<evidence type="ECO:0000256" key="2">
    <source>
        <dbReference type="ARBA" id="ARBA00022679"/>
    </source>
</evidence>
<dbReference type="InterPro" id="IPR002173">
    <property type="entry name" value="Carboh/pur_kinase_PfkB_CS"/>
</dbReference>
<keyword evidence="7" id="KW-0423">Lactose metabolism</keyword>
<dbReference type="Pfam" id="PF00294">
    <property type="entry name" value="PfkB"/>
    <property type="match status" value="1"/>
</dbReference>
<dbReference type="AlphaFoldDB" id="A0A1H8CLX3"/>
<evidence type="ECO:0000256" key="8">
    <source>
        <dbReference type="RuleBase" id="RU369061"/>
    </source>
</evidence>
<gene>
    <name evidence="10" type="ORF">SAMN05444955_1043</name>
</gene>
<dbReference type="InterPro" id="IPR017583">
    <property type="entry name" value="Tagatose/fructose_Pkinase"/>
</dbReference>
<sequence>MITTVTLNPAIDKTYRIRELKCGRIHRVQQVTEAPGGKGINVAKVLHRLGQQVVATGLIGGYNGQRICHLLDEMHINHDFCRVSGESRLCLNMIDDQGVGTEVLEPGPAISPAEWKRMKDKCADLAKQSSFVVFSGSLPLGLDQSAYQQLVHLVQQSGAKAVLDTSGAAFRAALDACPFMVKPNLDEVRQILGANMLTREEIGQVIQEWHQHGVEWIAVSLGAEGAIVSRRDAGAWLAIPPQIEAVNPVGSGDSFVAGFVAGLAEHRSLEECIQWAVACGAANALEERAGEIVPDRIREFNPQVKLVRLSIT</sequence>
<dbReference type="GO" id="GO:2001059">
    <property type="term" value="P:D-tagatose 6-phosphate catabolic process"/>
    <property type="evidence" value="ECO:0007669"/>
    <property type="project" value="UniProtKB-UniPathway"/>
</dbReference>
<comment type="catalytic activity">
    <reaction evidence="7">
        <text>D-tagatofuranose 6-phosphate + ATP = D-tagatofuranose 1,6-bisphosphate + ADP + H(+)</text>
        <dbReference type="Rhea" id="RHEA:12420"/>
        <dbReference type="ChEBI" id="CHEBI:15378"/>
        <dbReference type="ChEBI" id="CHEBI:30616"/>
        <dbReference type="ChEBI" id="CHEBI:58694"/>
        <dbReference type="ChEBI" id="CHEBI:58695"/>
        <dbReference type="ChEBI" id="CHEBI:456216"/>
        <dbReference type="EC" id="2.7.1.144"/>
    </reaction>
</comment>
<dbReference type="SUPFAM" id="SSF53613">
    <property type="entry name" value="Ribokinase-like"/>
    <property type="match status" value="1"/>
</dbReference>
<dbReference type="PROSITE" id="PS00584">
    <property type="entry name" value="PFKB_KINASES_2"/>
    <property type="match status" value="1"/>
</dbReference>
<dbReference type="InterPro" id="IPR029056">
    <property type="entry name" value="Ribokinase-like"/>
</dbReference>
<comment type="similarity">
    <text evidence="1">Belongs to the carbohydrate kinase pfkB family.</text>
</comment>
<dbReference type="STRING" id="1173111.SAMN05444955_1043"/>
<evidence type="ECO:0000313" key="11">
    <source>
        <dbReference type="Proteomes" id="UP000199695"/>
    </source>
</evidence>
<dbReference type="GO" id="GO:0016052">
    <property type="term" value="P:carbohydrate catabolic process"/>
    <property type="evidence" value="ECO:0007669"/>
    <property type="project" value="UniProtKB-ARBA"/>
</dbReference>
<dbReference type="PANTHER" id="PTHR46566:SF5">
    <property type="entry name" value="1-PHOSPHOFRUCTOKINASE"/>
    <property type="match status" value="1"/>
</dbReference>
<accession>A0A1H8CLX3</accession>
<dbReference type="GO" id="GO:0009024">
    <property type="term" value="F:tagatose-6-phosphate kinase activity"/>
    <property type="evidence" value="ECO:0007669"/>
    <property type="project" value="UniProtKB-EC"/>
</dbReference>
<dbReference type="GO" id="GO:0005829">
    <property type="term" value="C:cytosol"/>
    <property type="evidence" value="ECO:0007669"/>
    <property type="project" value="TreeGrafter"/>
</dbReference>
<evidence type="ECO:0000256" key="7">
    <source>
        <dbReference type="PIRNR" id="PIRNR000535"/>
    </source>
</evidence>
<keyword evidence="11" id="KW-1185">Reference proteome</keyword>
<dbReference type="CDD" id="cd01164">
    <property type="entry name" value="FruK_PfkB_like"/>
    <property type="match status" value="1"/>
</dbReference>
<dbReference type="RefSeq" id="WP_170839752.1">
    <property type="nucleotide sequence ID" value="NZ_FOCQ01000004.1"/>
</dbReference>
<dbReference type="InterPro" id="IPR022463">
    <property type="entry name" value="1-PFruKinase"/>
</dbReference>
<protein>
    <recommendedName>
        <fullName evidence="7">Tagatose-6-phosphate kinase</fullName>
        <ecNumber evidence="7">2.7.1.144</ecNumber>
    </recommendedName>
</protein>
<feature type="domain" description="Carbohydrate kinase PfkB" evidence="9">
    <location>
        <begin position="8"/>
        <end position="294"/>
    </location>
</feature>
<organism evidence="10 11">
    <name type="scientific">Lihuaxuella thermophila</name>
    <dbReference type="NCBI Taxonomy" id="1173111"/>
    <lineage>
        <taxon>Bacteria</taxon>
        <taxon>Bacillati</taxon>
        <taxon>Bacillota</taxon>
        <taxon>Bacilli</taxon>
        <taxon>Bacillales</taxon>
        <taxon>Thermoactinomycetaceae</taxon>
        <taxon>Lihuaxuella</taxon>
    </lineage>
</organism>
<comment type="function">
    <text evidence="8">Catalyzes the ATP-dependent phosphorylation of fructose-l-phosphate to fructose-l,6-bisphosphate.</text>
</comment>
<reference evidence="10 11" key="1">
    <citation type="submission" date="2016-10" db="EMBL/GenBank/DDBJ databases">
        <authorList>
            <person name="de Groot N.N."/>
        </authorList>
    </citation>
    <scope>NUCLEOTIDE SEQUENCE [LARGE SCALE GENOMIC DNA]</scope>
    <source>
        <strain evidence="10 11">DSM 46701</strain>
    </source>
</reference>
<keyword evidence="2 7" id="KW-0808">Transferase</keyword>
<dbReference type="UniPathway" id="UPA00704">
    <property type="reaction ID" value="UER00715"/>
</dbReference>
<dbReference type="NCBIfam" id="TIGR03168">
    <property type="entry name" value="1-PFK"/>
    <property type="match status" value="1"/>
</dbReference>
<evidence type="ECO:0000256" key="6">
    <source>
        <dbReference type="ARBA" id="ARBA00047745"/>
    </source>
</evidence>
<dbReference type="GO" id="GO:0005524">
    <property type="term" value="F:ATP binding"/>
    <property type="evidence" value="ECO:0007669"/>
    <property type="project" value="UniProtKB-UniRule"/>
</dbReference>
<dbReference type="Proteomes" id="UP000199695">
    <property type="component" value="Unassembled WGS sequence"/>
</dbReference>
<keyword evidence="5 7" id="KW-0067">ATP-binding</keyword>